<protein>
    <submittedName>
        <fullName evidence="16">TonB-dependent receptor</fullName>
    </submittedName>
</protein>
<evidence type="ECO:0000259" key="15">
    <source>
        <dbReference type="Pfam" id="PF07715"/>
    </source>
</evidence>
<dbReference type="InterPro" id="IPR012910">
    <property type="entry name" value="Plug_dom"/>
</dbReference>
<keyword evidence="6" id="KW-0408">Iron</keyword>
<evidence type="ECO:0000256" key="3">
    <source>
        <dbReference type="ARBA" id="ARBA00022452"/>
    </source>
</evidence>
<evidence type="ECO:0000256" key="13">
    <source>
        <dbReference type="SAM" id="SignalP"/>
    </source>
</evidence>
<evidence type="ECO:0000256" key="10">
    <source>
        <dbReference type="ARBA" id="ARBA00023237"/>
    </source>
</evidence>
<evidence type="ECO:0000313" key="17">
    <source>
        <dbReference type="Proteomes" id="UP000460561"/>
    </source>
</evidence>
<keyword evidence="9 11" id="KW-0472">Membrane</keyword>
<comment type="similarity">
    <text evidence="11 12">Belongs to the TonB-dependent receptor family.</text>
</comment>
<evidence type="ECO:0000256" key="9">
    <source>
        <dbReference type="ARBA" id="ARBA00023136"/>
    </source>
</evidence>
<gene>
    <name evidence="16" type="ORF">GRI39_02770</name>
</gene>
<comment type="subcellular location">
    <subcellularLocation>
        <location evidence="1 11">Cell outer membrane</location>
        <topology evidence="1 11">Multi-pass membrane protein</topology>
    </subcellularLocation>
</comment>
<evidence type="ECO:0000256" key="1">
    <source>
        <dbReference type="ARBA" id="ARBA00004571"/>
    </source>
</evidence>
<keyword evidence="13" id="KW-0732">Signal</keyword>
<keyword evidence="10 11" id="KW-0998">Cell outer membrane</keyword>
<name>A0A845A458_9SPHN</name>
<dbReference type="GO" id="GO:0009279">
    <property type="term" value="C:cell outer membrane"/>
    <property type="evidence" value="ECO:0007669"/>
    <property type="project" value="UniProtKB-SubCell"/>
</dbReference>
<keyword evidence="8 12" id="KW-0798">TonB box</keyword>
<dbReference type="InterPro" id="IPR000531">
    <property type="entry name" value="Beta-barrel_TonB"/>
</dbReference>
<keyword evidence="3 11" id="KW-1134">Transmembrane beta strand</keyword>
<organism evidence="16 17">
    <name type="scientific">Altericroceibacterium indicum</name>
    <dbReference type="NCBI Taxonomy" id="374177"/>
    <lineage>
        <taxon>Bacteria</taxon>
        <taxon>Pseudomonadati</taxon>
        <taxon>Pseudomonadota</taxon>
        <taxon>Alphaproteobacteria</taxon>
        <taxon>Sphingomonadales</taxon>
        <taxon>Erythrobacteraceae</taxon>
        <taxon>Altericroceibacterium</taxon>
    </lineage>
</organism>
<evidence type="ECO:0000256" key="7">
    <source>
        <dbReference type="ARBA" id="ARBA00023065"/>
    </source>
</evidence>
<keyword evidence="5 11" id="KW-0812">Transmembrane</keyword>
<proteinExistence type="inferred from homology"/>
<dbReference type="InterPro" id="IPR039426">
    <property type="entry name" value="TonB-dep_rcpt-like"/>
</dbReference>
<evidence type="ECO:0000256" key="6">
    <source>
        <dbReference type="ARBA" id="ARBA00023004"/>
    </source>
</evidence>
<evidence type="ECO:0000256" key="8">
    <source>
        <dbReference type="ARBA" id="ARBA00023077"/>
    </source>
</evidence>
<feature type="signal peptide" evidence="13">
    <location>
        <begin position="1"/>
        <end position="27"/>
    </location>
</feature>
<evidence type="ECO:0000256" key="2">
    <source>
        <dbReference type="ARBA" id="ARBA00022448"/>
    </source>
</evidence>
<dbReference type="OrthoDB" id="7192131at2"/>
<feature type="domain" description="TonB-dependent receptor-like beta-barrel" evidence="14">
    <location>
        <begin position="269"/>
        <end position="757"/>
    </location>
</feature>
<dbReference type="PANTHER" id="PTHR32552:SF81">
    <property type="entry name" value="TONB-DEPENDENT OUTER MEMBRANE RECEPTOR"/>
    <property type="match status" value="1"/>
</dbReference>
<dbReference type="Gene3D" id="2.40.170.20">
    <property type="entry name" value="TonB-dependent receptor, beta-barrel domain"/>
    <property type="match status" value="1"/>
</dbReference>
<keyword evidence="2 11" id="KW-0813">Transport</keyword>
<evidence type="ECO:0000256" key="11">
    <source>
        <dbReference type="PROSITE-ProRule" id="PRU01360"/>
    </source>
</evidence>
<evidence type="ECO:0000259" key="14">
    <source>
        <dbReference type="Pfam" id="PF00593"/>
    </source>
</evidence>
<accession>A0A845A458</accession>
<keyword evidence="7" id="KW-0406">Ion transport</keyword>
<dbReference type="Pfam" id="PF00593">
    <property type="entry name" value="TonB_dep_Rec_b-barrel"/>
    <property type="match status" value="1"/>
</dbReference>
<dbReference type="Pfam" id="PF07715">
    <property type="entry name" value="Plug"/>
    <property type="match status" value="1"/>
</dbReference>
<reference evidence="16 17" key="1">
    <citation type="submission" date="2019-12" db="EMBL/GenBank/DDBJ databases">
        <title>Genomic-based taxomic classification of the family Erythrobacteraceae.</title>
        <authorList>
            <person name="Xu L."/>
        </authorList>
    </citation>
    <scope>NUCLEOTIDE SEQUENCE [LARGE SCALE GENOMIC DNA]</scope>
    <source>
        <strain evidence="16 17">DSM 18604</strain>
    </source>
</reference>
<feature type="domain" description="TonB-dependent receptor plug" evidence="15">
    <location>
        <begin position="63"/>
        <end position="171"/>
    </location>
</feature>
<evidence type="ECO:0000256" key="5">
    <source>
        <dbReference type="ARBA" id="ARBA00022692"/>
    </source>
</evidence>
<dbReference type="EMBL" id="WTYQ01000001">
    <property type="protein sequence ID" value="MXP24970.1"/>
    <property type="molecule type" value="Genomic_DNA"/>
</dbReference>
<keyword evidence="16" id="KW-0675">Receptor</keyword>
<comment type="caution">
    <text evidence="16">The sequence shown here is derived from an EMBL/GenBank/DDBJ whole genome shotgun (WGS) entry which is preliminary data.</text>
</comment>
<dbReference type="InterPro" id="IPR036942">
    <property type="entry name" value="Beta-barrel_TonB_sf"/>
</dbReference>
<dbReference type="RefSeq" id="WP_160738151.1">
    <property type="nucleotide sequence ID" value="NZ_WTYQ01000001.1"/>
</dbReference>
<keyword evidence="4" id="KW-0410">Iron transport</keyword>
<evidence type="ECO:0000313" key="16">
    <source>
        <dbReference type="EMBL" id="MXP24970.1"/>
    </source>
</evidence>
<dbReference type="GO" id="GO:0006826">
    <property type="term" value="P:iron ion transport"/>
    <property type="evidence" value="ECO:0007669"/>
    <property type="project" value="UniProtKB-KW"/>
</dbReference>
<dbReference type="SUPFAM" id="SSF56935">
    <property type="entry name" value="Porins"/>
    <property type="match status" value="1"/>
</dbReference>
<dbReference type="Proteomes" id="UP000460561">
    <property type="component" value="Unassembled WGS sequence"/>
</dbReference>
<sequence>MKNDFCTKALLTTGISLLAFAPAAAFAASAEDVTAEAPVSDAGAEQSQIGDIVVTAERRNVTLQDAPLAVSAISADTLKEGNITDITGLNGVVPGLVVAKSGGGERIITIRGIGSETPENTNSQPGVSYHVDGVYIFNSIAASAAFIDVDQVEVLRGPQGTMFGQGSTGGTINVVTKKPKLGQPSADGQVGFGNYGYLQGNMGLNVPVGDTFAVRGYVQHTQHDGYAKATDVVDIGDYALDDEKNTAWRLATLWEPTSNLSIMLNATQYNSNTHGTAQKNILDPNPDPRELTQDFPSKAIVNTQLYYGTVALDLGFATAKSITSYQKLHSEQSWDADGLTADLFEAETYSPLTFGGTRYDHVAAWESDTKSWTQEFNISSNGSGPLSWIAGAVYLKSTNEQYVLEFRGSDDNLVPPVLPRDTEVGTPALDTITYAELSSITRKAWAAYAQATYDMTDQLKLTAGLRYNHDKYTGESATNSDVYASGPFLQPESTGGYSTAEWTGKLALEYSLTPDNMVYASFTRGFKPGGINSAASGGNSMSIKPTYKPEVVNSFEVGSKNKFLNRTAQLNLSAFYYDYKDMQFLEEDPMLYGEGTSNAPKAEIYGLELEGLWLLNDHWKIDSSASFLKGKFTEDYYALDPAEASAAQIAAGFPGYLYWMNFNAAVEARDGARQNINGNKVPKIPNFSGQAAITYTNRIADGDFTARAQIIYRGKYNYRLFNNSEYDITPSYKQVNLFFKYDPEQLPVDFSFTVTNLFDVAGVNSRFSDPYGSAQTMQTYIPPRQAIFTVGFEF</sequence>
<dbReference type="PANTHER" id="PTHR32552">
    <property type="entry name" value="FERRICHROME IRON RECEPTOR-RELATED"/>
    <property type="match status" value="1"/>
</dbReference>
<dbReference type="AlphaFoldDB" id="A0A845A458"/>
<evidence type="ECO:0000256" key="12">
    <source>
        <dbReference type="RuleBase" id="RU003357"/>
    </source>
</evidence>
<dbReference type="PROSITE" id="PS52016">
    <property type="entry name" value="TONB_DEPENDENT_REC_3"/>
    <property type="match status" value="1"/>
</dbReference>
<keyword evidence="17" id="KW-1185">Reference proteome</keyword>
<evidence type="ECO:0000256" key="4">
    <source>
        <dbReference type="ARBA" id="ARBA00022496"/>
    </source>
</evidence>
<feature type="chain" id="PRO_5032863565" evidence="13">
    <location>
        <begin position="28"/>
        <end position="794"/>
    </location>
</feature>